<evidence type="ECO:0000313" key="3">
    <source>
        <dbReference type="Proteomes" id="UP000324233"/>
    </source>
</evidence>
<dbReference type="PANTHER" id="PTHR43143">
    <property type="entry name" value="METALLOPHOSPHOESTERASE, CALCINEURIN SUPERFAMILY"/>
    <property type="match status" value="1"/>
</dbReference>
<protein>
    <submittedName>
        <fullName evidence="2">Calcineurin-like phosphoesterase superfamily domain protein</fullName>
    </submittedName>
</protein>
<dbReference type="Proteomes" id="UP000324233">
    <property type="component" value="Chromosome"/>
</dbReference>
<dbReference type="KEGG" id="agv:OJF2_34990"/>
<dbReference type="InterPro" id="IPR004843">
    <property type="entry name" value="Calcineurin-like_PHP"/>
</dbReference>
<evidence type="ECO:0000313" key="2">
    <source>
        <dbReference type="EMBL" id="QEH34954.1"/>
    </source>
</evidence>
<dbReference type="AlphaFoldDB" id="A0A5B9W3X7"/>
<dbReference type="Gene3D" id="3.60.21.10">
    <property type="match status" value="1"/>
</dbReference>
<dbReference type="PANTHER" id="PTHR43143:SF1">
    <property type="entry name" value="SERINE_THREONINE-PROTEIN PHOSPHATASE CPPED1"/>
    <property type="match status" value="1"/>
</dbReference>
<gene>
    <name evidence="2" type="ORF">OJF2_34990</name>
</gene>
<keyword evidence="3" id="KW-1185">Reference proteome</keyword>
<dbReference type="GO" id="GO:0016787">
    <property type="term" value="F:hydrolase activity"/>
    <property type="evidence" value="ECO:0007669"/>
    <property type="project" value="InterPro"/>
</dbReference>
<feature type="domain" description="Calcineurin-like phosphoesterase" evidence="1">
    <location>
        <begin position="11"/>
        <end position="186"/>
    </location>
</feature>
<proteinExistence type="predicted"/>
<dbReference type="InterPro" id="IPR051918">
    <property type="entry name" value="STPP_CPPED1"/>
</dbReference>
<dbReference type="RefSeq" id="WP_168221860.1">
    <property type="nucleotide sequence ID" value="NZ_CP042997.1"/>
</dbReference>
<dbReference type="Pfam" id="PF00149">
    <property type="entry name" value="Metallophos"/>
    <property type="match status" value="1"/>
</dbReference>
<dbReference type="EMBL" id="CP042997">
    <property type="protein sequence ID" value="QEH34954.1"/>
    <property type="molecule type" value="Genomic_DNA"/>
</dbReference>
<reference evidence="2 3" key="1">
    <citation type="submission" date="2019-08" db="EMBL/GenBank/DDBJ databases">
        <title>Deep-cultivation of Planctomycetes and their phenomic and genomic characterization uncovers novel biology.</title>
        <authorList>
            <person name="Wiegand S."/>
            <person name="Jogler M."/>
            <person name="Boedeker C."/>
            <person name="Pinto D."/>
            <person name="Vollmers J."/>
            <person name="Rivas-Marin E."/>
            <person name="Kohn T."/>
            <person name="Peeters S.H."/>
            <person name="Heuer A."/>
            <person name="Rast P."/>
            <person name="Oberbeckmann S."/>
            <person name="Bunk B."/>
            <person name="Jeske O."/>
            <person name="Meyerdierks A."/>
            <person name="Storesund J.E."/>
            <person name="Kallscheuer N."/>
            <person name="Luecker S."/>
            <person name="Lage O.M."/>
            <person name="Pohl T."/>
            <person name="Merkel B.J."/>
            <person name="Hornburger P."/>
            <person name="Mueller R.-W."/>
            <person name="Bruemmer F."/>
            <person name="Labrenz M."/>
            <person name="Spormann A.M."/>
            <person name="Op den Camp H."/>
            <person name="Overmann J."/>
            <person name="Amann R."/>
            <person name="Jetten M.S.M."/>
            <person name="Mascher T."/>
            <person name="Medema M.H."/>
            <person name="Devos D.P."/>
            <person name="Kaster A.-K."/>
            <person name="Ovreas L."/>
            <person name="Rohde M."/>
            <person name="Galperin M.Y."/>
            <person name="Jogler C."/>
        </authorList>
    </citation>
    <scope>NUCLEOTIDE SEQUENCE [LARGE SCALE GENOMIC DNA]</scope>
    <source>
        <strain evidence="2 3">OJF2</strain>
    </source>
</reference>
<organism evidence="2 3">
    <name type="scientific">Aquisphaera giovannonii</name>
    <dbReference type="NCBI Taxonomy" id="406548"/>
    <lineage>
        <taxon>Bacteria</taxon>
        <taxon>Pseudomonadati</taxon>
        <taxon>Planctomycetota</taxon>
        <taxon>Planctomycetia</taxon>
        <taxon>Isosphaerales</taxon>
        <taxon>Isosphaeraceae</taxon>
        <taxon>Aquisphaera</taxon>
    </lineage>
</organism>
<dbReference type="InterPro" id="IPR029052">
    <property type="entry name" value="Metallo-depent_PP-like"/>
</dbReference>
<sequence>MIEPQRPVVFVVPGDLHLTDPGLENHRVAEWMVGEVNRLIRPDFVQFIGDNVQDATADQFRLFDGLRSRLDCPHFALVGDHDVKDDPAAQGFRKHVGETYGSTSLRGFRLIRLDTQQARPVGLVEGQVAWLRAELEAAAAAGERVVIFQHNYPYQIWEDFSGPGIDDWRALVQAHRIDAIVCGHTHYWQVANDGRNAYVAVRSIGDPEGGAAGYCVGLLDGEDFAIAYRTVDDAGPLVLITHPRESLLATGPPHVVVGPDVVRARIWSEEPVIGVRGRIDDGPWFPLSPAGDGDWSAPLPGRLEKGEHALAVEAEAGPGGRASHQIRFVVDPTGRYTPVPEVRPKVTRTDFC</sequence>
<dbReference type="SUPFAM" id="SSF56300">
    <property type="entry name" value="Metallo-dependent phosphatases"/>
    <property type="match status" value="1"/>
</dbReference>
<evidence type="ECO:0000259" key="1">
    <source>
        <dbReference type="Pfam" id="PF00149"/>
    </source>
</evidence>
<name>A0A5B9W3X7_9BACT</name>
<accession>A0A5B9W3X7</accession>